<evidence type="ECO:0000313" key="6">
    <source>
        <dbReference type="Proteomes" id="UP000248924"/>
    </source>
</evidence>
<dbReference type="InterPro" id="IPR050465">
    <property type="entry name" value="UPF0194_transport"/>
</dbReference>
<evidence type="ECO:0000313" key="5">
    <source>
        <dbReference type="EMBL" id="PZG16661.1"/>
    </source>
</evidence>
<dbReference type="InterPro" id="IPR002477">
    <property type="entry name" value="Peptidoglycan-bd-like"/>
</dbReference>
<keyword evidence="2" id="KW-0175">Coiled coil</keyword>
<dbReference type="SUPFAM" id="SSF47090">
    <property type="entry name" value="PGBD-like"/>
    <property type="match status" value="1"/>
</dbReference>
<proteinExistence type="predicted"/>
<sequence length="349" mass="35572">MRRILAGAAALVATGASAAVVLTMADRGAATDGNGRAQPPGTAVVTRETLTDTVTFDGELGFGSTTTVTARTPGTVTYAPDGDSLVTRGKPLVKVDNRPVIVMYGTMPAYRALRAGDDGPDVAQLERNLKALGYQGFTVDDTYTGATAAAVRAWQEDVGLARTGVVELGSVVFTPGTVRVDSVQAALGDVVGSGQAVLSYTGTGRAVSVDLRPADQRLAAKDATVGVTLPDGASVPGRVTDVSTVITPGAQGQNPTTTVEVTVQLPDAEAAAAYGFASVDVTFTADKRENVLTVPIAALLALREGGFGVEIVDGDESRYVPVQTGLFSGGRVEVTGDGIAEGMIVGMPK</sequence>
<evidence type="ECO:0000259" key="4">
    <source>
        <dbReference type="Pfam" id="PF01471"/>
    </source>
</evidence>
<dbReference type="InterPro" id="IPR036366">
    <property type="entry name" value="PGBDSf"/>
</dbReference>
<accession>A0A2W2E311</accession>
<gene>
    <name evidence="5" type="ORF">C1I95_17035</name>
</gene>
<feature type="signal peptide" evidence="3">
    <location>
        <begin position="1"/>
        <end position="18"/>
    </location>
</feature>
<dbReference type="PANTHER" id="PTHR32347:SF23">
    <property type="entry name" value="BLL5650 PROTEIN"/>
    <property type="match status" value="1"/>
</dbReference>
<name>A0A2W2E311_9ACTN</name>
<dbReference type="EMBL" id="POTY01000101">
    <property type="protein sequence ID" value="PZG16661.1"/>
    <property type="molecule type" value="Genomic_DNA"/>
</dbReference>
<evidence type="ECO:0000256" key="1">
    <source>
        <dbReference type="ARBA" id="ARBA00004196"/>
    </source>
</evidence>
<feature type="chain" id="PRO_5016070535" evidence="3">
    <location>
        <begin position="19"/>
        <end position="349"/>
    </location>
</feature>
<comment type="subcellular location">
    <subcellularLocation>
        <location evidence="1">Cell envelope</location>
    </subcellularLocation>
</comment>
<organism evidence="5 6">
    <name type="scientific">Micromonospora craterilacus</name>
    <dbReference type="NCBI Taxonomy" id="1655439"/>
    <lineage>
        <taxon>Bacteria</taxon>
        <taxon>Bacillati</taxon>
        <taxon>Actinomycetota</taxon>
        <taxon>Actinomycetes</taxon>
        <taxon>Micromonosporales</taxon>
        <taxon>Micromonosporaceae</taxon>
        <taxon>Micromonospora</taxon>
    </lineage>
</organism>
<dbReference type="Gene3D" id="2.40.420.20">
    <property type="match status" value="1"/>
</dbReference>
<comment type="caution">
    <text evidence="5">The sequence shown here is derived from an EMBL/GenBank/DDBJ whole genome shotgun (WGS) entry which is preliminary data.</text>
</comment>
<protein>
    <submittedName>
        <fullName evidence="5">Peptidoglycan-binding protein</fullName>
    </submittedName>
</protein>
<dbReference type="OrthoDB" id="3268648at2"/>
<keyword evidence="3" id="KW-0732">Signal</keyword>
<reference evidence="5 6" key="1">
    <citation type="submission" date="2018-01" db="EMBL/GenBank/DDBJ databases">
        <title>Draft genome sequence of Jishengella sp. NA12.</title>
        <authorList>
            <person name="Sahin N."/>
            <person name="Ay H."/>
            <person name="Saygin H."/>
        </authorList>
    </citation>
    <scope>NUCLEOTIDE SEQUENCE [LARGE SCALE GENOMIC DNA]</scope>
    <source>
        <strain evidence="5 6">NA12</strain>
    </source>
</reference>
<evidence type="ECO:0000256" key="2">
    <source>
        <dbReference type="ARBA" id="ARBA00023054"/>
    </source>
</evidence>
<dbReference type="InterPro" id="IPR036365">
    <property type="entry name" value="PGBD-like_sf"/>
</dbReference>
<dbReference type="PANTHER" id="PTHR32347">
    <property type="entry name" value="EFFLUX SYSTEM COMPONENT YKNX-RELATED"/>
    <property type="match status" value="1"/>
</dbReference>
<feature type="domain" description="Peptidoglycan binding-like" evidence="4">
    <location>
        <begin position="119"/>
        <end position="166"/>
    </location>
</feature>
<dbReference type="Gene3D" id="1.10.101.10">
    <property type="entry name" value="PGBD-like superfamily/PGBD"/>
    <property type="match status" value="1"/>
</dbReference>
<dbReference type="Pfam" id="PF01471">
    <property type="entry name" value="PG_binding_1"/>
    <property type="match status" value="1"/>
</dbReference>
<keyword evidence="6" id="KW-1185">Reference proteome</keyword>
<dbReference type="AlphaFoldDB" id="A0A2W2E311"/>
<dbReference type="Proteomes" id="UP000248924">
    <property type="component" value="Unassembled WGS sequence"/>
</dbReference>
<dbReference type="GO" id="GO:0030313">
    <property type="term" value="C:cell envelope"/>
    <property type="evidence" value="ECO:0007669"/>
    <property type="project" value="UniProtKB-SubCell"/>
</dbReference>
<dbReference type="RefSeq" id="WP_111214830.1">
    <property type="nucleotide sequence ID" value="NZ_POTY01000101.1"/>
</dbReference>
<evidence type="ECO:0000256" key="3">
    <source>
        <dbReference type="SAM" id="SignalP"/>
    </source>
</evidence>